<dbReference type="PANTHER" id="PTHR43537">
    <property type="entry name" value="TRANSCRIPTIONAL REGULATOR, GNTR FAMILY"/>
    <property type="match status" value="1"/>
</dbReference>
<dbReference type="FunFam" id="1.10.10.10:FF:000048">
    <property type="entry name" value="Pyruvate dehydrogenase complex transcriptional repressor"/>
    <property type="match status" value="1"/>
</dbReference>
<evidence type="ECO:0000256" key="4">
    <source>
        <dbReference type="ARBA" id="ARBA00023163"/>
    </source>
</evidence>
<evidence type="ECO:0000256" key="5">
    <source>
        <dbReference type="ARBA" id="ARBA00037357"/>
    </source>
</evidence>
<dbReference type="InterPro" id="IPR036388">
    <property type="entry name" value="WH-like_DNA-bd_sf"/>
</dbReference>
<dbReference type="EMBL" id="UGGO01000001">
    <property type="protein sequence ID" value="STQ46282.1"/>
    <property type="molecule type" value="Genomic_DNA"/>
</dbReference>
<dbReference type="SUPFAM" id="SSF46785">
    <property type="entry name" value="Winged helix' DNA-binding domain"/>
    <property type="match status" value="1"/>
</dbReference>
<dbReference type="SUPFAM" id="SSF48008">
    <property type="entry name" value="GntR ligand-binding domain-like"/>
    <property type="match status" value="1"/>
</dbReference>
<feature type="domain" description="HTH gntR-type" evidence="7">
    <location>
        <begin position="22"/>
        <end position="90"/>
    </location>
</feature>
<dbReference type="GO" id="GO:0003677">
    <property type="term" value="F:DNA binding"/>
    <property type="evidence" value="ECO:0007669"/>
    <property type="project" value="UniProtKB-KW"/>
</dbReference>
<gene>
    <name evidence="8" type="primary">pdhR_2</name>
    <name evidence="8" type="ORF">NCTC12157_04054</name>
</gene>
<accession>A0A377NHQ7</accession>
<organism evidence="8 9">
    <name type="scientific">Ewingella americana</name>
    <dbReference type="NCBI Taxonomy" id="41202"/>
    <lineage>
        <taxon>Bacteria</taxon>
        <taxon>Pseudomonadati</taxon>
        <taxon>Pseudomonadota</taxon>
        <taxon>Gammaproteobacteria</taxon>
        <taxon>Enterobacterales</taxon>
        <taxon>Yersiniaceae</taxon>
        <taxon>Ewingella</taxon>
    </lineage>
</organism>
<evidence type="ECO:0000256" key="6">
    <source>
        <dbReference type="ARBA" id="ARBA00039592"/>
    </source>
</evidence>
<dbReference type="SMART" id="SM00345">
    <property type="entry name" value="HTH_GNTR"/>
    <property type="match status" value="1"/>
</dbReference>
<dbReference type="InterPro" id="IPR008920">
    <property type="entry name" value="TF_FadR/GntR_C"/>
</dbReference>
<keyword evidence="4" id="KW-0804">Transcription</keyword>
<dbReference type="PROSITE" id="PS50949">
    <property type="entry name" value="HTH_GNTR"/>
    <property type="match status" value="1"/>
</dbReference>
<dbReference type="InterPro" id="IPR011711">
    <property type="entry name" value="GntR_C"/>
</dbReference>
<dbReference type="Proteomes" id="UP000254304">
    <property type="component" value="Unassembled WGS sequence"/>
</dbReference>
<dbReference type="NCBIfam" id="NF007001">
    <property type="entry name" value="PRK09464.1"/>
    <property type="match status" value="1"/>
</dbReference>
<evidence type="ECO:0000313" key="8">
    <source>
        <dbReference type="EMBL" id="STQ46282.1"/>
    </source>
</evidence>
<dbReference type="SMART" id="SM00895">
    <property type="entry name" value="FCD"/>
    <property type="match status" value="1"/>
</dbReference>
<keyword evidence="8" id="KW-0670">Pyruvate</keyword>
<dbReference type="PANTHER" id="PTHR43537:SF34">
    <property type="entry name" value="PYRUVATE DEHYDROGENASE COMPLEX REPRESSOR"/>
    <property type="match status" value="1"/>
</dbReference>
<evidence type="ECO:0000259" key="7">
    <source>
        <dbReference type="PROSITE" id="PS50949"/>
    </source>
</evidence>
<evidence type="ECO:0000256" key="1">
    <source>
        <dbReference type="ARBA" id="ARBA00022491"/>
    </source>
</evidence>
<dbReference type="AlphaFoldDB" id="A0A377NHQ7"/>
<dbReference type="PRINTS" id="PR00035">
    <property type="entry name" value="HTHGNTR"/>
</dbReference>
<dbReference type="Gene3D" id="1.20.120.530">
    <property type="entry name" value="GntR ligand-binding domain-like"/>
    <property type="match status" value="1"/>
</dbReference>
<evidence type="ECO:0000313" key="9">
    <source>
        <dbReference type="Proteomes" id="UP000254304"/>
    </source>
</evidence>
<dbReference type="Pfam" id="PF07729">
    <property type="entry name" value="FCD"/>
    <property type="match status" value="1"/>
</dbReference>
<evidence type="ECO:0000256" key="2">
    <source>
        <dbReference type="ARBA" id="ARBA00023015"/>
    </source>
</evidence>
<proteinExistence type="predicted"/>
<dbReference type="InterPro" id="IPR036390">
    <property type="entry name" value="WH_DNA-bd_sf"/>
</dbReference>
<keyword evidence="1" id="KW-0678">Repressor</keyword>
<dbReference type="Gene3D" id="1.10.10.10">
    <property type="entry name" value="Winged helix-like DNA-binding domain superfamily/Winged helix DNA-binding domain"/>
    <property type="match status" value="1"/>
</dbReference>
<keyword evidence="2" id="KW-0805">Transcription regulation</keyword>
<comment type="function">
    <text evidence="5">Transcriptional repressor for the pyruvate dehydrogenase complex genes aceEF and lpd.</text>
</comment>
<sequence>MCYSQIAIRRDRHMAYSKIRQPKLSDVIEQQLEFLILEGTLRPGEKLLPERELAKQFDVSRPSLREAIQSLEAKGLLLRRQGGGTFVQSNLWQSVSDPLAELLADHPESQFDLLETRHALEGIGAYYAALRGTDDDLQRIRDCHVLIQVAQDSGDLDAEADAVMQYQVAVTEAAHNVVLLHLLRCMGPMLEKNVRQNFELLYARREMLAVVSKHRAGIFEAIVAREPEKAREASHRHLAFIEEVMLDVSRERSRRDRSLRRLQQRKEEN</sequence>
<evidence type="ECO:0000256" key="3">
    <source>
        <dbReference type="ARBA" id="ARBA00023125"/>
    </source>
</evidence>
<protein>
    <recommendedName>
        <fullName evidence="6">Pyruvate dehydrogenase complex repressor</fullName>
    </recommendedName>
</protein>
<name>A0A377NHQ7_9GAMM</name>
<keyword evidence="3" id="KW-0238">DNA-binding</keyword>
<dbReference type="CDD" id="cd07377">
    <property type="entry name" value="WHTH_GntR"/>
    <property type="match status" value="1"/>
</dbReference>
<dbReference type="FunFam" id="1.20.120.530:FF:000001">
    <property type="entry name" value="Pyruvate dehydrogenase complex transcriptional repressor"/>
    <property type="match status" value="1"/>
</dbReference>
<dbReference type="InterPro" id="IPR000524">
    <property type="entry name" value="Tscrpt_reg_HTH_GntR"/>
</dbReference>
<dbReference type="GO" id="GO:0003700">
    <property type="term" value="F:DNA-binding transcription factor activity"/>
    <property type="evidence" value="ECO:0007669"/>
    <property type="project" value="InterPro"/>
</dbReference>
<dbReference type="Pfam" id="PF00392">
    <property type="entry name" value="GntR"/>
    <property type="match status" value="1"/>
</dbReference>
<reference evidence="8 9" key="1">
    <citation type="submission" date="2018-06" db="EMBL/GenBank/DDBJ databases">
        <authorList>
            <consortium name="Pathogen Informatics"/>
            <person name="Doyle S."/>
        </authorList>
    </citation>
    <scope>NUCLEOTIDE SEQUENCE [LARGE SCALE GENOMIC DNA]</scope>
    <source>
        <strain evidence="8 9">NCTC12157</strain>
    </source>
</reference>